<name>A0ABW3R3T2_9PSEU</name>
<keyword evidence="1" id="KW-0812">Transmembrane</keyword>
<accession>A0ABW3R3T2</accession>
<sequence length="194" mass="20698">MVERVSRWRSPRWSLGATAVAVLLTAWAGSPPGGYYGVALVAFLAWAVAAVLWLTALGAAMVALPAPFLAHVRRLWPFLVVPALAVATGTALETGLARRVAFEAHRSALSALVAEAAATPDPRIVDRRVGLHLVRSTRVDPATGCTLMTVEDAGFLDSRGYAHCPNGAPPNVVEADVVTYQPIDGPWYEFSLVW</sequence>
<evidence type="ECO:0000313" key="3">
    <source>
        <dbReference type="Proteomes" id="UP001597168"/>
    </source>
</evidence>
<gene>
    <name evidence="2" type="ORF">ACFQ3T_31870</name>
</gene>
<comment type="caution">
    <text evidence="2">The sequence shown here is derived from an EMBL/GenBank/DDBJ whole genome shotgun (WGS) entry which is preliminary data.</text>
</comment>
<keyword evidence="1" id="KW-0472">Membrane</keyword>
<feature type="transmembrane region" description="Helical" evidence="1">
    <location>
        <begin position="75"/>
        <end position="92"/>
    </location>
</feature>
<dbReference type="RefSeq" id="WP_380729046.1">
    <property type="nucleotide sequence ID" value="NZ_JBHTLK010000274.1"/>
</dbReference>
<evidence type="ECO:0000313" key="2">
    <source>
        <dbReference type="EMBL" id="MFD1151757.1"/>
    </source>
</evidence>
<keyword evidence="1" id="KW-1133">Transmembrane helix</keyword>
<dbReference type="Proteomes" id="UP001597168">
    <property type="component" value="Unassembled WGS sequence"/>
</dbReference>
<evidence type="ECO:0000256" key="1">
    <source>
        <dbReference type="SAM" id="Phobius"/>
    </source>
</evidence>
<organism evidence="2 3">
    <name type="scientific">Saccharothrix hoggarensis</name>
    <dbReference type="NCBI Taxonomy" id="913853"/>
    <lineage>
        <taxon>Bacteria</taxon>
        <taxon>Bacillati</taxon>
        <taxon>Actinomycetota</taxon>
        <taxon>Actinomycetes</taxon>
        <taxon>Pseudonocardiales</taxon>
        <taxon>Pseudonocardiaceae</taxon>
        <taxon>Saccharothrix</taxon>
    </lineage>
</organism>
<dbReference type="EMBL" id="JBHTLK010000274">
    <property type="protein sequence ID" value="MFD1151757.1"/>
    <property type="molecule type" value="Genomic_DNA"/>
</dbReference>
<feature type="transmembrane region" description="Helical" evidence="1">
    <location>
        <begin position="38"/>
        <end position="63"/>
    </location>
</feature>
<reference evidence="3" key="1">
    <citation type="journal article" date="2019" name="Int. J. Syst. Evol. Microbiol.">
        <title>The Global Catalogue of Microorganisms (GCM) 10K type strain sequencing project: providing services to taxonomists for standard genome sequencing and annotation.</title>
        <authorList>
            <consortium name="The Broad Institute Genomics Platform"/>
            <consortium name="The Broad Institute Genome Sequencing Center for Infectious Disease"/>
            <person name="Wu L."/>
            <person name="Ma J."/>
        </authorList>
    </citation>
    <scope>NUCLEOTIDE SEQUENCE [LARGE SCALE GENOMIC DNA]</scope>
    <source>
        <strain evidence="3">CCUG 60214</strain>
    </source>
</reference>
<protein>
    <submittedName>
        <fullName evidence="2">Uncharacterized protein</fullName>
    </submittedName>
</protein>
<keyword evidence="3" id="KW-1185">Reference proteome</keyword>
<proteinExistence type="predicted"/>